<proteinExistence type="predicted"/>
<evidence type="ECO:0000313" key="2">
    <source>
        <dbReference type="EMBL" id="GLK85950.1"/>
    </source>
</evidence>
<dbReference type="AlphaFoldDB" id="A0A9W6JY08"/>
<organism evidence="2 3">
    <name type="scientific">Ancylobacter defluvii</name>
    <dbReference type="NCBI Taxonomy" id="1282440"/>
    <lineage>
        <taxon>Bacteria</taxon>
        <taxon>Pseudomonadati</taxon>
        <taxon>Pseudomonadota</taxon>
        <taxon>Alphaproteobacteria</taxon>
        <taxon>Hyphomicrobiales</taxon>
        <taxon>Xanthobacteraceae</taxon>
        <taxon>Ancylobacter</taxon>
    </lineage>
</organism>
<dbReference type="Pfam" id="PF13403">
    <property type="entry name" value="Hint_2"/>
    <property type="match status" value="1"/>
</dbReference>
<feature type="domain" description="Hedgehog/Intein (Hint)" evidence="1">
    <location>
        <begin position="107"/>
        <end position="241"/>
    </location>
</feature>
<evidence type="ECO:0000313" key="3">
    <source>
        <dbReference type="Proteomes" id="UP001143330"/>
    </source>
</evidence>
<dbReference type="SUPFAM" id="SSF51294">
    <property type="entry name" value="Hedgehog/intein (Hint) domain"/>
    <property type="match status" value="1"/>
</dbReference>
<protein>
    <recommendedName>
        <fullName evidence="1">Hedgehog/Intein (Hint) domain-containing protein</fullName>
    </recommendedName>
</protein>
<dbReference type="Proteomes" id="UP001143330">
    <property type="component" value="Unassembled WGS sequence"/>
</dbReference>
<dbReference type="InterPro" id="IPR028992">
    <property type="entry name" value="Hedgehog/Intein_dom"/>
</dbReference>
<reference evidence="2" key="1">
    <citation type="journal article" date="2014" name="Int. J. Syst. Evol. Microbiol.">
        <title>Complete genome sequence of Corynebacterium casei LMG S-19264T (=DSM 44701T), isolated from a smear-ripened cheese.</title>
        <authorList>
            <consortium name="US DOE Joint Genome Institute (JGI-PGF)"/>
            <person name="Walter F."/>
            <person name="Albersmeier A."/>
            <person name="Kalinowski J."/>
            <person name="Ruckert C."/>
        </authorList>
    </citation>
    <scope>NUCLEOTIDE SEQUENCE</scope>
    <source>
        <strain evidence="2">VKM B-2789</strain>
    </source>
</reference>
<dbReference type="RefSeq" id="WP_213359832.1">
    <property type="nucleotide sequence ID" value="NZ_BSFM01000017.1"/>
</dbReference>
<sequence length="302" mass="32210">MVDFTTAYLYLVTPGGTNQYTITSQVADAAATGDATDDTISVGEDVPFTFSDPATAAEYDGAYEYVGEEQSLGGYVALGPDGNYYVFSNQEYLPNQNFNVQPVSVVVCFLAGTMIATPSGEAAIETLKSGDLVLTADGSARPVRWLARQMISTVFADPLKVMPILVRAGALGDNLPVRDLFVSSDHALEIDGMLVQAGALVNGTTIIRHSDMPKTFAYFHIELEDHALILAEGVPAETYVDNVARRRFDNYAEYVALYGDAGPAIPEIDLPRVKSARQLAPATRARLAARAESLGLAASVAA</sequence>
<name>A0A9W6JY08_9HYPH</name>
<dbReference type="Gene3D" id="2.170.16.10">
    <property type="entry name" value="Hedgehog/Intein (Hint) domain"/>
    <property type="match status" value="1"/>
</dbReference>
<accession>A0A9W6JY08</accession>
<dbReference type="EMBL" id="BSFM01000017">
    <property type="protein sequence ID" value="GLK85950.1"/>
    <property type="molecule type" value="Genomic_DNA"/>
</dbReference>
<keyword evidence="3" id="KW-1185">Reference proteome</keyword>
<reference evidence="2" key="2">
    <citation type="submission" date="2023-01" db="EMBL/GenBank/DDBJ databases">
        <authorList>
            <person name="Sun Q."/>
            <person name="Evtushenko L."/>
        </authorList>
    </citation>
    <scope>NUCLEOTIDE SEQUENCE</scope>
    <source>
        <strain evidence="2">VKM B-2789</strain>
    </source>
</reference>
<gene>
    <name evidence="2" type="ORF">GCM10017653_40200</name>
</gene>
<dbReference type="InterPro" id="IPR036844">
    <property type="entry name" value="Hint_dom_sf"/>
</dbReference>
<evidence type="ECO:0000259" key="1">
    <source>
        <dbReference type="Pfam" id="PF13403"/>
    </source>
</evidence>
<comment type="caution">
    <text evidence="2">The sequence shown here is derived from an EMBL/GenBank/DDBJ whole genome shotgun (WGS) entry which is preliminary data.</text>
</comment>